<dbReference type="EMBL" id="LAYJ01000078">
    <property type="protein sequence ID" value="KKI51404.1"/>
    <property type="molecule type" value="Genomic_DNA"/>
</dbReference>
<evidence type="ECO:0000313" key="1">
    <source>
        <dbReference type="EMBL" id="KKI51404.1"/>
    </source>
</evidence>
<dbReference type="AlphaFoldDB" id="A0A0M2NFU5"/>
<proteinExistence type="predicted"/>
<keyword evidence="2" id="KW-1185">Reference proteome</keyword>
<comment type="caution">
    <text evidence="1">The sequence shown here is derived from an EMBL/GenBank/DDBJ whole genome shotgun (WGS) entry which is preliminary data.</text>
</comment>
<protein>
    <submittedName>
        <fullName evidence="1">Uncharacterized protein</fullName>
    </submittedName>
</protein>
<organism evidence="1 2">
    <name type="scientific">Christensenella hongkongensis</name>
    <dbReference type="NCBI Taxonomy" id="270498"/>
    <lineage>
        <taxon>Bacteria</taxon>
        <taxon>Bacillati</taxon>
        <taxon>Bacillota</taxon>
        <taxon>Clostridia</taxon>
        <taxon>Christensenellales</taxon>
        <taxon>Christensenellaceae</taxon>
        <taxon>Christensenella</taxon>
    </lineage>
</organism>
<sequence length="56" mass="6694">MIDIRVTRTVMVKISFIRSVFANPFNNYARKRQCKRNYVTQPGIDFHSLWQTRCSV</sequence>
<name>A0A0M2NFU5_9FIRM</name>
<reference evidence="1 2" key="1">
    <citation type="submission" date="2015-04" db="EMBL/GenBank/DDBJ databases">
        <title>Draft genome sequence of bacteremic isolate Catabacter hongkongensis type strain HKU16T.</title>
        <authorList>
            <person name="Lau S.K."/>
            <person name="Teng J.L."/>
            <person name="Huang Y."/>
            <person name="Curreem S.O."/>
            <person name="Tsui S.K."/>
            <person name="Woo P.C."/>
        </authorList>
    </citation>
    <scope>NUCLEOTIDE SEQUENCE [LARGE SCALE GENOMIC DNA]</scope>
    <source>
        <strain evidence="1 2">HKU16</strain>
    </source>
</reference>
<gene>
    <name evidence="1" type="ORF">CHK_1192</name>
</gene>
<dbReference type="Proteomes" id="UP000034076">
    <property type="component" value="Unassembled WGS sequence"/>
</dbReference>
<accession>A0A0M2NFU5</accession>
<evidence type="ECO:0000313" key="2">
    <source>
        <dbReference type="Proteomes" id="UP000034076"/>
    </source>
</evidence>